<dbReference type="EMBL" id="JAGGKS010000015">
    <property type="protein sequence ID" value="MBP1927416.1"/>
    <property type="molecule type" value="Genomic_DNA"/>
</dbReference>
<keyword evidence="5" id="KW-0560">Oxidoreductase</keyword>
<evidence type="ECO:0000256" key="2">
    <source>
        <dbReference type="ARBA" id="ARBA00009347"/>
    </source>
</evidence>
<dbReference type="InterPro" id="IPR009075">
    <property type="entry name" value="AcylCo_DH/oxidase_C"/>
</dbReference>
<comment type="similarity">
    <text evidence="2 5">Belongs to the acyl-CoA dehydrogenase family.</text>
</comment>
<sequence length="407" mass="43924">MTDSYLINNFLEPNKLLIKKSRRKKVVEMFDFTDNQLELQQKVREFVAEYITPNLKLIDTGDVPESIFKAWFETGLVCLVAPKAVGGIELDTKSCAIIMEELGYGDVGIATAFGANNLGSYPLLISGTLEQQKQHFGPILEGKYGAFALTEQGAGSDAGAVATTAVREGNEYILNGSKCFITQGGFAIDMKSSMVVFASTDRTKGSKGLSAFLVKGGTPGIKVGKIEDKMGIRGSQTVELVIEDLKVPASSLLGSEGDGMKIAMKTLDSGRLMVAAQAVGCGQSALDAAVEFVKNHKEGVKPLAKQQAIAFKIAEMEAHVTAARLLVYRGALLKDSKQPYSHHSAVTKLFATDMAMKVANDALDIMGTYGYTKDSKIEKIWRDARILSIYEGTNQVQRLVISGGLLR</sequence>
<comment type="cofactor">
    <cofactor evidence="1 5">
        <name>FAD</name>
        <dbReference type="ChEBI" id="CHEBI:57692"/>
    </cofactor>
</comment>
<dbReference type="InterPro" id="IPR046373">
    <property type="entry name" value="Acyl-CoA_Oxase/DH_mid-dom_sf"/>
</dbReference>
<evidence type="ECO:0000256" key="1">
    <source>
        <dbReference type="ARBA" id="ARBA00001974"/>
    </source>
</evidence>
<comment type="caution">
    <text evidence="9">The sequence shown here is derived from an EMBL/GenBank/DDBJ whole genome shotgun (WGS) entry which is preliminary data.</text>
</comment>
<dbReference type="Proteomes" id="UP001519342">
    <property type="component" value="Unassembled WGS sequence"/>
</dbReference>
<dbReference type="Gene3D" id="2.40.110.10">
    <property type="entry name" value="Butyryl-CoA Dehydrogenase, subunit A, domain 2"/>
    <property type="match status" value="1"/>
</dbReference>
<feature type="domain" description="Acyl-CoA dehydrogenase/oxidase N-terminal" evidence="8">
    <location>
        <begin position="33"/>
        <end position="142"/>
    </location>
</feature>
<protein>
    <submittedName>
        <fullName evidence="9">Alkylation response protein AidB-like acyl-CoA dehydrogenase</fullName>
    </submittedName>
</protein>
<name>A0ABS4GI90_9FIRM</name>
<keyword evidence="3 5" id="KW-0285">Flavoprotein</keyword>
<gene>
    <name evidence="9" type="ORF">J2Z76_003318</name>
</gene>
<keyword evidence="4 5" id="KW-0274">FAD</keyword>
<dbReference type="PROSITE" id="PS00072">
    <property type="entry name" value="ACYL_COA_DH_1"/>
    <property type="match status" value="1"/>
</dbReference>
<evidence type="ECO:0000313" key="10">
    <source>
        <dbReference type="Proteomes" id="UP001519342"/>
    </source>
</evidence>
<proteinExistence type="inferred from homology"/>
<feature type="domain" description="Acyl-CoA dehydrogenase/oxidase C-terminal" evidence="6">
    <location>
        <begin position="257"/>
        <end position="404"/>
    </location>
</feature>
<dbReference type="SUPFAM" id="SSF47203">
    <property type="entry name" value="Acyl-CoA dehydrogenase C-terminal domain-like"/>
    <property type="match status" value="1"/>
</dbReference>
<dbReference type="InterPro" id="IPR006089">
    <property type="entry name" value="Acyl-CoA_DH_CS"/>
</dbReference>
<evidence type="ECO:0000256" key="5">
    <source>
        <dbReference type="RuleBase" id="RU362125"/>
    </source>
</evidence>
<dbReference type="InterPro" id="IPR037069">
    <property type="entry name" value="AcylCoA_DH/ox_N_sf"/>
</dbReference>
<accession>A0ABS4GI90</accession>
<evidence type="ECO:0000256" key="3">
    <source>
        <dbReference type="ARBA" id="ARBA00022630"/>
    </source>
</evidence>
<dbReference type="Gene3D" id="1.10.540.10">
    <property type="entry name" value="Acyl-CoA dehydrogenase/oxidase, N-terminal domain"/>
    <property type="match status" value="1"/>
</dbReference>
<dbReference type="Pfam" id="PF02771">
    <property type="entry name" value="Acyl-CoA_dh_N"/>
    <property type="match status" value="1"/>
</dbReference>
<evidence type="ECO:0000259" key="7">
    <source>
        <dbReference type="Pfam" id="PF02770"/>
    </source>
</evidence>
<dbReference type="SUPFAM" id="SSF56645">
    <property type="entry name" value="Acyl-CoA dehydrogenase NM domain-like"/>
    <property type="match status" value="1"/>
</dbReference>
<organism evidence="9 10">
    <name type="scientific">Sedimentibacter acidaminivorans</name>
    <dbReference type="NCBI Taxonomy" id="913099"/>
    <lineage>
        <taxon>Bacteria</taxon>
        <taxon>Bacillati</taxon>
        <taxon>Bacillota</taxon>
        <taxon>Tissierellia</taxon>
        <taxon>Sedimentibacter</taxon>
    </lineage>
</organism>
<dbReference type="PANTHER" id="PTHR43884:SF12">
    <property type="entry name" value="ISOVALERYL-COA DEHYDROGENASE, MITOCHONDRIAL-RELATED"/>
    <property type="match status" value="1"/>
</dbReference>
<dbReference type="Pfam" id="PF00441">
    <property type="entry name" value="Acyl-CoA_dh_1"/>
    <property type="match status" value="1"/>
</dbReference>
<reference evidence="9 10" key="1">
    <citation type="submission" date="2021-03" db="EMBL/GenBank/DDBJ databases">
        <title>Genomic Encyclopedia of Type Strains, Phase IV (KMG-IV): sequencing the most valuable type-strain genomes for metagenomic binning, comparative biology and taxonomic classification.</title>
        <authorList>
            <person name="Goeker M."/>
        </authorList>
    </citation>
    <scope>NUCLEOTIDE SEQUENCE [LARGE SCALE GENOMIC DNA]</scope>
    <source>
        <strain evidence="9 10">DSM 24004</strain>
    </source>
</reference>
<evidence type="ECO:0000259" key="8">
    <source>
        <dbReference type="Pfam" id="PF02771"/>
    </source>
</evidence>
<dbReference type="Pfam" id="PF02770">
    <property type="entry name" value="Acyl-CoA_dh_M"/>
    <property type="match status" value="1"/>
</dbReference>
<keyword evidence="10" id="KW-1185">Reference proteome</keyword>
<dbReference type="Gene3D" id="1.20.140.10">
    <property type="entry name" value="Butyryl-CoA Dehydrogenase, subunit A, domain 3"/>
    <property type="match status" value="1"/>
</dbReference>
<evidence type="ECO:0000256" key="4">
    <source>
        <dbReference type="ARBA" id="ARBA00022827"/>
    </source>
</evidence>
<dbReference type="InterPro" id="IPR036250">
    <property type="entry name" value="AcylCo_DH-like_C"/>
</dbReference>
<evidence type="ECO:0000259" key="6">
    <source>
        <dbReference type="Pfam" id="PF00441"/>
    </source>
</evidence>
<dbReference type="PIRSF" id="PIRSF016578">
    <property type="entry name" value="HsaA"/>
    <property type="match status" value="1"/>
</dbReference>
<dbReference type="InterPro" id="IPR006091">
    <property type="entry name" value="Acyl-CoA_Oxase/DH_mid-dom"/>
</dbReference>
<dbReference type="InterPro" id="IPR009100">
    <property type="entry name" value="AcylCoA_DH/oxidase_NM_dom_sf"/>
</dbReference>
<feature type="domain" description="Acyl-CoA oxidase/dehydrogenase middle" evidence="7">
    <location>
        <begin position="146"/>
        <end position="244"/>
    </location>
</feature>
<evidence type="ECO:0000313" key="9">
    <source>
        <dbReference type="EMBL" id="MBP1927416.1"/>
    </source>
</evidence>
<dbReference type="PANTHER" id="PTHR43884">
    <property type="entry name" value="ACYL-COA DEHYDROGENASE"/>
    <property type="match status" value="1"/>
</dbReference>
<dbReference type="InterPro" id="IPR013786">
    <property type="entry name" value="AcylCoA_DH/ox_N"/>
</dbReference>